<evidence type="ECO:0000313" key="8">
    <source>
        <dbReference type="EMBL" id="GEU43332.1"/>
    </source>
</evidence>
<sequence>MAKVTKKKTEKNSKRLEDVPIVRDVPKVFPKDFPGLSPTRQVELQMDLVHDVALMARSPYKLAPSKRQELLNQLQELADKGLIRPSFSTWGALILFVKKTDGSFKMSIDYRELNKLTVRNHYPLPRIDDLFDQLTSYGHFEFQVMPFGLTNTRGTENFVVYYDALHNGLGTMRMQKEKVIAYASRQPKVHKKNYMTHNLELGAIVFTLKCREHYLYGMKCTMFTNHKEVLSDETQVIPLDEIQIDDTLHFIEEPVEIMDHEVKRLKQSRIPIVKFFETREEVSSPPGNVKTSLRRNTRIHLLNPFDHPFVHLIPKAMEMNIAQLCDMDPMLDDIRILVRVISIWKSHPMGKPNEV</sequence>
<dbReference type="InterPro" id="IPR041373">
    <property type="entry name" value="RT_RNaseH"/>
</dbReference>
<proteinExistence type="predicted"/>
<evidence type="ECO:0000256" key="2">
    <source>
        <dbReference type="ARBA" id="ARBA00022695"/>
    </source>
</evidence>
<dbReference type="EMBL" id="BKCJ010001695">
    <property type="protein sequence ID" value="GEU43332.1"/>
    <property type="molecule type" value="Genomic_DNA"/>
</dbReference>
<gene>
    <name evidence="8" type="ORF">Tci_015310</name>
</gene>
<keyword evidence="6 8" id="KW-0695">RNA-directed DNA polymerase</keyword>
<keyword evidence="3" id="KW-0540">Nuclease</keyword>
<dbReference type="Pfam" id="PF17917">
    <property type="entry name" value="RT_RNaseH"/>
    <property type="match status" value="1"/>
</dbReference>
<evidence type="ECO:0000259" key="7">
    <source>
        <dbReference type="Pfam" id="PF17917"/>
    </source>
</evidence>
<name>A0A6L2K3I0_TANCI</name>
<evidence type="ECO:0000256" key="5">
    <source>
        <dbReference type="ARBA" id="ARBA00022801"/>
    </source>
</evidence>
<evidence type="ECO:0000256" key="1">
    <source>
        <dbReference type="ARBA" id="ARBA00022679"/>
    </source>
</evidence>
<evidence type="ECO:0000256" key="6">
    <source>
        <dbReference type="ARBA" id="ARBA00022918"/>
    </source>
</evidence>
<evidence type="ECO:0000256" key="3">
    <source>
        <dbReference type="ARBA" id="ARBA00022722"/>
    </source>
</evidence>
<dbReference type="InterPro" id="IPR053134">
    <property type="entry name" value="RNA-dir_DNA_polymerase"/>
</dbReference>
<feature type="domain" description="Reverse transcriptase RNase H-like" evidence="7">
    <location>
        <begin position="156"/>
        <end position="229"/>
    </location>
</feature>
<dbReference type="Gene3D" id="3.10.10.10">
    <property type="entry name" value="HIV Type 1 Reverse Transcriptase, subunit A, domain 1"/>
    <property type="match status" value="1"/>
</dbReference>
<organism evidence="8">
    <name type="scientific">Tanacetum cinerariifolium</name>
    <name type="common">Dalmatian daisy</name>
    <name type="synonym">Chrysanthemum cinerariifolium</name>
    <dbReference type="NCBI Taxonomy" id="118510"/>
    <lineage>
        <taxon>Eukaryota</taxon>
        <taxon>Viridiplantae</taxon>
        <taxon>Streptophyta</taxon>
        <taxon>Embryophyta</taxon>
        <taxon>Tracheophyta</taxon>
        <taxon>Spermatophyta</taxon>
        <taxon>Magnoliopsida</taxon>
        <taxon>eudicotyledons</taxon>
        <taxon>Gunneridae</taxon>
        <taxon>Pentapetalae</taxon>
        <taxon>asterids</taxon>
        <taxon>campanulids</taxon>
        <taxon>Asterales</taxon>
        <taxon>Asteraceae</taxon>
        <taxon>Asteroideae</taxon>
        <taxon>Anthemideae</taxon>
        <taxon>Anthemidinae</taxon>
        <taxon>Tanacetum</taxon>
    </lineage>
</organism>
<evidence type="ECO:0000256" key="4">
    <source>
        <dbReference type="ARBA" id="ARBA00022759"/>
    </source>
</evidence>
<dbReference type="InterPro" id="IPR043502">
    <property type="entry name" value="DNA/RNA_pol_sf"/>
</dbReference>
<dbReference type="PANTHER" id="PTHR24559">
    <property type="entry name" value="TRANSPOSON TY3-I GAG-POL POLYPROTEIN"/>
    <property type="match status" value="1"/>
</dbReference>
<keyword evidence="4" id="KW-0255">Endonuclease</keyword>
<dbReference type="GO" id="GO:0016787">
    <property type="term" value="F:hydrolase activity"/>
    <property type="evidence" value="ECO:0007669"/>
    <property type="project" value="UniProtKB-KW"/>
</dbReference>
<dbReference type="SUPFAM" id="SSF56672">
    <property type="entry name" value="DNA/RNA polymerases"/>
    <property type="match status" value="1"/>
</dbReference>
<keyword evidence="1" id="KW-0808">Transferase</keyword>
<accession>A0A6L2K3I0</accession>
<dbReference type="AlphaFoldDB" id="A0A6L2K3I0"/>
<keyword evidence="5" id="KW-0378">Hydrolase</keyword>
<dbReference type="PANTHER" id="PTHR24559:SF444">
    <property type="entry name" value="REVERSE TRANSCRIPTASE DOMAIN-CONTAINING PROTEIN"/>
    <property type="match status" value="1"/>
</dbReference>
<dbReference type="GO" id="GO:0004519">
    <property type="term" value="F:endonuclease activity"/>
    <property type="evidence" value="ECO:0007669"/>
    <property type="project" value="UniProtKB-KW"/>
</dbReference>
<keyword evidence="2" id="KW-0548">Nucleotidyltransferase</keyword>
<reference evidence="8" key="1">
    <citation type="journal article" date="2019" name="Sci. Rep.">
        <title>Draft genome of Tanacetum cinerariifolium, the natural source of mosquito coil.</title>
        <authorList>
            <person name="Yamashiro T."/>
            <person name="Shiraishi A."/>
            <person name="Satake H."/>
            <person name="Nakayama K."/>
        </authorList>
    </citation>
    <scope>NUCLEOTIDE SEQUENCE</scope>
</reference>
<dbReference type="GO" id="GO:0003964">
    <property type="term" value="F:RNA-directed DNA polymerase activity"/>
    <property type="evidence" value="ECO:0007669"/>
    <property type="project" value="UniProtKB-KW"/>
</dbReference>
<protein>
    <submittedName>
        <fullName evidence="8">Putative reverse transcriptase domain-containing protein</fullName>
    </submittedName>
</protein>
<comment type="caution">
    <text evidence="8">The sequence shown here is derived from an EMBL/GenBank/DDBJ whole genome shotgun (WGS) entry which is preliminary data.</text>
</comment>